<dbReference type="GO" id="GO:0000981">
    <property type="term" value="F:DNA-binding transcription factor activity, RNA polymerase II-specific"/>
    <property type="evidence" value="ECO:0007669"/>
    <property type="project" value="TreeGrafter"/>
</dbReference>
<feature type="transmembrane region" description="Helical" evidence="5">
    <location>
        <begin position="377"/>
        <end position="400"/>
    </location>
</feature>
<dbReference type="GO" id="GO:0000977">
    <property type="term" value="F:RNA polymerase II transcription regulatory region sequence-specific DNA binding"/>
    <property type="evidence" value="ECO:0007669"/>
    <property type="project" value="TreeGrafter"/>
</dbReference>
<feature type="region of interest" description="Disordered" evidence="4">
    <location>
        <begin position="49"/>
        <end position="262"/>
    </location>
</feature>
<gene>
    <name evidence="7" type="primary">Arx_0</name>
    <name evidence="7" type="ORF">RYNNIG_R04341</name>
</gene>
<feature type="non-terminal residue" evidence="7">
    <location>
        <position position="1"/>
    </location>
</feature>
<sequence length="497" mass="52436">MSGPYPEESCAERPECKSKSPTLLSSYCIDSILGRRSPCKVRLLGAAPSLPAIAARPDTDKAVQGKPRRPPRPAPFPRRRAGQGRLIPPPAAGPRGDRPEGRPEGGAGPVPAAAPWDTLKISQAPQVSISRSKSYRENAPFAAPPPARDELGSPATHVEERPGPAAPAAEEEEEEEDEEMLEEEDEEEEELEDDEEEELLGEDGGVLLKEARRGAAAAPGAEGGDLSPKEELLLHPEDGEGKDGEESVCLSAGSDSEEGLLKRKQRRYRTTFTSYQLEELERAFQKTHYPDVFTRYRRRGPGRAQSGRVPRGDGTGPWCAAPPVYKPCDSSPGYPRAARGAGEQVRAPGGPRAGSAGQARLEAAAGGYFYPLLSSPLAAAAAGIASAVFLLLSGFFNFFFPPQVFDPPASGLFFPASLCLPLHRPAGKGASAAALRRQPAPAAEGAVGSAGLGEPASAAADRRASSIAALRLKAKEHAAQLTQLNILPGNSTGKEVC</sequence>
<dbReference type="InterPro" id="IPR050649">
    <property type="entry name" value="Paired_Homeobox_TFs"/>
</dbReference>
<keyword evidence="2" id="KW-0217">Developmental protein</keyword>
<feature type="region of interest" description="Disordered" evidence="4">
    <location>
        <begin position="331"/>
        <end position="356"/>
    </location>
</feature>
<name>A0A7L1JQM5_RYNNI</name>
<dbReference type="AlphaFoldDB" id="A0A7L1JQM5"/>
<feature type="non-terminal residue" evidence="7">
    <location>
        <position position="497"/>
    </location>
</feature>
<evidence type="ECO:0000256" key="5">
    <source>
        <dbReference type="SAM" id="Phobius"/>
    </source>
</evidence>
<feature type="compositionally biased region" description="Basic and acidic residues" evidence="4">
    <location>
        <begin position="147"/>
        <end position="162"/>
    </location>
</feature>
<evidence type="ECO:0000313" key="7">
    <source>
        <dbReference type="EMBL" id="NXN52993.1"/>
    </source>
</evidence>
<keyword evidence="8" id="KW-1185">Reference proteome</keyword>
<feature type="compositionally biased region" description="Low complexity" evidence="4">
    <location>
        <begin position="346"/>
        <end position="356"/>
    </location>
</feature>
<evidence type="ECO:0000256" key="4">
    <source>
        <dbReference type="SAM" id="MobiDB-lite"/>
    </source>
</evidence>
<dbReference type="Gene3D" id="1.10.10.60">
    <property type="entry name" value="Homeodomain-like"/>
    <property type="match status" value="1"/>
</dbReference>
<dbReference type="InterPro" id="IPR003654">
    <property type="entry name" value="OAR_dom"/>
</dbReference>
<evidence type="ECO:0000256" key="1">
    <source>
        <dbReference type="ARBA" id="ARBA00004123"/>
    </source>
</evidence>
<organism evidence="7 8">
    <name type="scientific">Rynchops niger</name>
    <name type="common">Black skimmer</name>
    <dbReference type="NCBI Taxonomy" id="227184"/>
    <lineage>
        <taxon>Eukaryota</taxon>
        <taxon>Metazoa</taxon>
        <taxon>Chordata</taxon>
        <taxon>Craniata</taxon>
        <taxon>Vertebrata</taxon>
        <taxon>Euteleostomi</taxon>
        <taxon>Archelosauria</taxon>
        <taxon>Archosauria</taxon>
        <taxon>Dinosauria</taxon>
        <taxon>Saurischia</taxon>
        <taxon>Theropoda</taxon>
        <taxon>Coelurosauria</taxon>
        <taxon>Aves</taxon>
        <taxon>Neognathae</taxon>
        <taxon>Neoaves</taxon>
        <taxon>Charadriiformes</taxon>
        <taxon>Laridae</taxon>
        <taxon>Rynchops</taxon>
    </lineage>
</organism>
<dbReference type="InterPro" id="IPR009057">
    <property type="entry name" value="Homeodomain-like_sf"/>
</dbReference>
<keyword evidence="5" id="KW-1133">Transmembrane helix</keyword>
<feature type="region of interest" description="Disordered" evidence="4">
    <location>
        <begin position="1"/>
        <end position="21"/>
    </location>
</feature>
<feature type="domain" description="OAR" evidence="6">
    <location>
        <begin position="465"/>
        <end position="478"/>
    </location>
</feature>
<feature type="compositionally biased region" description="Polar residues" evidence="4">
    <location>
        <begin position="120"/>
        <end position="132"/>
    </location>
</feature>
<dbReference type="PANTHER" id="PTHR24329:SF337">
    <property type="entry name" value="ARISTALESS RELATED HOMEOBOX"/>
    <property type="match status" value="1"/>
</dbReference>
<evidence type="ECO:0000313" key="8">
    <source>
        <dbReference type="Proteomes" id="UP000525416"/>
    </source>
</evidence>
<evidence type="ECO:0000256" key="3">
    <source>
        <dbReference type="RuleBase" id="RU000682"/>
    </source>
</evidence>
<dbReference type="Pfam" id="PF03826">
    <property type="entry name" value="OAR"/>
    <property type="match status" value="1"/>
</dbReference>
<dbReference type="EMBL" id="VXBH01003228">
    <property type="protein sequence ID" value="NXN52993.1"/>
    <property type="molecule type" value="Genomic_DNA"/>
</dbReference>
<dbReference type="OrthoDB" id="6159439at2759"/>
<keyword evidence="3" id="KW-0238">DNA-binding</keyword>
<dbReference type="Proteomes" id="UP000525416">
    <property type="component" value="Unassembled WGS sequence"/>
</dbReference>
<accession>A0A7L1JQM5</accession>
<keyword evidence="3" id="KW-0539">Nucleus</keyword>
<dbReference type="GO" id="GO:0005634">
    <property type="term" value="C:nucleus"/>
    <property type="evidence" value="ECO:0007669"/>
    <property type="project" value="UniProtKB-SubCell"/>
</dbReference>
<feature type="compositionally biased region" description="Basic residues" evidence="4">
    <location>
        <begin position="66"/>
        <end position="82"/>
    </location>
</feature>
<proteinExistence type="predicted"/>
<feature type="compositionally biased region" description="Acidic residues" evidence="4">
    <location>
        <begin position="169"/>
        <end position="201"/>
    </location>
</feature>
<dbReference type="InterPro" id="IPR001356">
    <property type="entry name" value="HD"/>
</dbReference>
<keyword evidence="5" id="KW-0472">Membrane</keyword>
<comment type="caution">
    <text evidence="7">The sequence shown here is derived from an EMBL/GenBank/DDBJ whole genome shotgun (WGS) entry which is preliminary data.</text>
</comment>
<keyword evidence="5" id="KW-0812">Transmembrane</keyword>
<keyword evidence="3" id="KW-0371">Homeobox</keyword>
<dbReference type="CDD" id="cd00086">
    <property type="entry name" value="homeodomain"/>
    <property type="match status" value="1"/>
</dbReference>
<dbReference type="PANTHER" id="PTHR24329">
    <property type="entry name" value="HOMEOBOX PROTEIN ARISTALESS"/>
    <property type="match status" value="1"/>
</dbReference>
<dbReference type="PROSITE" id="PS50803">
    <property type="entry name" value="OAR"/>
    <property type="match status" value="1"/>
</dbReference>
<dbReference type="SUPFAM" id="SSF46689">
    <property type="entry name" value="Homeodomain-like"/>
    <property type="match status" value="1"/>
</dbReference>
<protein>
    <submittedName>
        <fullName evidence="7">ARX protein</fullName>
    </submittedName>
</protein>
<feature type="compositionally biased region" description="Basic and acidic residues" evidence="4">
    <location>
        <begin position="227"/>
        <end position="245"/>
    </location>
</feature>
<reference evidence="7 8" key="1">
    <citation type="submission" date="2019-09" db="EMBL/GenBank/DDBJ databases">
        <title>Bird 10,000 Genomes (B10K) Project - Family phase.</title>
        <authorList>
            <person name="Zhang G."/>
        </authorList>
    </citation>
    <scope>NUCLEOTIDE SEQUENCE [LARGE SCALE GENOMIC DNA]</scope>
    <source>
        <strain evidence="7">B10K-DU-002-16</strain>
        <tissue evidence="7">Muscle</tissue>
    </source>
</reference>
<evidence type="ECO:0000256" key="2">
    <source>
        <dbReference type="ARBA" id="ARBA00022473"/>
    </source>
</evidence>
<comment type="subcellular location">
    <subcellularLocation>
        <location evidence="1 3">Nucleus</location>
    </subcellularLocation>
</comment>
<dbReference type="Pfam" id="PF00046">
    <property type="entry name" value="Homeodomain"/>
    <property type="match status" value="1"/>
</dbReference>
<evidence type="ECO:0000259" key="6">
    <source>
        <dbReference type="PROSITE" id="PS50803"/>
    </source>
</evidence>